<dbReference type="Pfam" id="PF24981">
    <property type="entry name" value="Beta-prop_ATRN-LZTR1"/>
    <property type="match status" value="1"/>
</dbReference>
<dbReference type="Gene3D" id="2.120.10.80">
    <property type="entry name" value="Kelch-type beta propeller"/>
    <property type="match status" value="3"/>
</dbReference>
<evidence type="ECO:0000256" key="2">
    <source>
        <dbReference type="ARBA" id="ARBA00022737"/>
    </source>
</evidence>
<evidence type="ECO:0000313" key="5">
    <source>
        <dbReference type="Proteomes" id="UP001209737"/>
    </source>
</evidence>
<dbReference type="PANTHER" id="PTHR45632:SF17">
    <property type="entry name" value="KELCH-LIKE PROTEIN 31"/>
    <property type="match status" value="1"/>
</dbReference>
<dbReference type="Pfam" id="PF01344">
    <property type="entry name" value="Kelch_1"/>
    <property type="match status" value="3"/>
</dbReference>
<evidence type="ECO:0000256" key="1">
    <source>
        <dbReference type="ARBA" id="ARBA00022441"/>
    </source>
</evidence>
<feature type="domain" description="Attractin/MKLN-like beta-propeller" evidence="3">
    <location>
        <begin position="440"/>
        <end position="688"/>
    </location>
</feature>
<reference evidence="4 5" key="1">
    <citation type="submission" date="2022-06" db="EMBL/GenBank/DDBJ databases">
        <title>Leptospira isolates from biofilms formed at urban environments.</title>
        <authorList>
            <person name="Ribeiro P.S."/>
            <person name="Sousa T."/>
            <person name="Carvalho N."/>
            <person name="Aburjaile F."/>
            <person name="Neves F."/>
            <person name="Oliveira D."/>
            <person name="Blanco L."/>
            <person name="Lima J."/>
            <person name="Costa F."/>
            <person name="Brenig B."/>
            <person name="Soares S."/>
            <person name="Ramos R."/>
            <person name="Goes-Neto A."/>
            <person name="Matiuzzi M."/>
            <person name="Azevedo V."/>
            <person name="Ristow P."/>
        </authorList>
    </citation>
    <scope>NUCLEOTIDE SEQUENCE [LARGE SCALE GENOMIC DNA]</scope>
    <source>
        <strain evidence="4 5">VSF25</strain>
    </source>
</reference>
<dbReference type="PANTHER" id="PTHR45632">
    <property type="entry name" value="LD33804P"/>
    <property type="match status" value="1"/>
</dbReference>
<dbReference type="Proteomes" id="UP001209737">
    <property type="component" value="Unassembled WGS sequence"/>
</dbReference>
<accession>A0ABT3LUM8</accession>
<keyword evidence="1" id="KW-0880">Kelch repeat</keyword>
<dbReference type="RefSeq" id="WP_265374539.1">
    <property type="nucleotide sequence ID" value="NZ_JAMQPV010000001.1"/>
</dbReference>
<name>A0ABT3LUM8_9LEPT</name>
<sequence>MDSTNQNRKSTFLYLFSLTLSVIGFVNCNQLSGLIGNSALEKELQDTRTLALLGLVKPGETSNTCNGNNGNGNGSGNCTGNGNPIDNPNNNAGGIPSEPLIPPPEPLKNIWASLSNLPRFFSSSTSQTIGDKIYIFGNQDVGRTGSAAYSYDTVTSRWNKLKDMPESRFGSSSATIGNKIYILGGLGYYYGVSYDPPPYCAQQIFSICLQYIDPPPQYGYLTRNVNSVYIYDTSTDTWTKGAEMLMSSSFHSSIAFNGKIYLFSQGIVDVYDSVTNQWSRLLTNSPILSYYSIQVYQDKFYFFAGYSNLNSNFNNVFEFNPATLTFSQKTNMPTTRIYAVTAVVGDKIYVLGGNYYYNSRAIEEYTPSTNSWTVKPSLPEGANLSYAMGGYANGRIYGIGGWYSVVAYYDPVAETSTHLKVRMGQARNSFASAIYNDKYFVFGGYGGGTSSSWIETYDMNTNSWSKIGDLANAKHGFKAAVIGNKIYLVGGIRGTTSLSEVEIYDPATGTFTAGTPLDTPRAYLSLCVNNDKLYAIGGNNGNTLLNTIEEFDPKTNQWSYKRTMTSARTETACTFHENNLYVFGGRTGDSSYTTTVESYNPQSDSWSLHSPMNTARALFDVVKLRGRIYAIGGWSGGSLAQVEKYDPNLEQWIPEYPMNSARHGTSAIAPDTNRIIVVGGQNGNIQLDTAEVFY</sequence>
<dbReference type="SMART" id="SM00612">
    <property type="entry name" value="Kelch"/>
    <property type="match status" value="10"/>
</dbReference>
<dbReference type="InterPro" id="IPR006652">
    <property type="entry name" value="Kelch_1"/>
</dbReference>
<evidence type="ECO:0000259" key="3">
    <source>
        <dbReference type="Pfam" id="PF24981"/>
    </source>
</evidence>
<evidence type="ECO:0000313" key="4">
    <source>
        <dbReference type="EMBL" id="MCW7461441.1"/>
    </source>
</evidence>
<dbReference type="SUPFAM" id="SSF117281">
    <property type="entry name" value="Kelch motif"/>
    <property type="match status" value="3"/>
</dbReference>
<dbReference type="EMBL" id="JAMQPV010000001">
    <property type="protein sequence ID" value="MCW7461441.1"/>
    <property type="molecule type" value="Genomic_DNA"/>
</dbReference>
<keyword evidence="2" id="KW-0677">Repeat</keyword>
<dbReference type="InterPro" id="IPR015915">
    <property type="entry name" value="Kelch-typ_b-propeller"/>
</dbReference>
<dbReference type="InterPro" id="IPR056737">
    <property type="entry name" value="Beta-prop_ATRN-MKLN-like"/>
</dbReference>
<proteinExistence type="predicted"/>
<comment type="caution">
    <text evidence="4">The sequence shown here is derived from an EMBL/GenBank/DDBJ whole genome shotgun (WGS) entry which is preliminary data.</text>
</comment>
<protein>
    <recommendedName>
        <fullName evidence="3">Attractin/MKLN-like beta-propeller domain-containing protein</fullName>
    </recommendedName>
</protein>
<gene>
    <name evidence="4" type="ORF">ND812_04990</name>
</gene>
<organism evidence="4 5">
    <name type="scientific">Leptospira limi</name>
    <dbReference type="NCBI Taxonomy" id="2950023"/>
    <lineage>
        <taxon>Bacteria</taxon>
        <taxon>Pseudomonadati</taxon>
        <taxon>Spirochaetota</taxon>
        <taxon>Spirochaetia</taxon>
        <taxon>Leptospirales</taxon>
        <taxon>Leptospiraceae</taxon>
        <taxon>Leptospira</taxon>
    </lineage>
</organism>
<keyword evidence="5" id="KW-1185">Reference proteome</keyword>